<organism evidence="2 3">
    <name type="scientific">Methanoregula formicica (strain DSM 22288 / NBRC 105244 / SMSP)</name>
    <dbReference type="NCBI Taxonomy" id="593750"/>
    <lineage>
        <taxon>Archaea</taxon>
        <taxon>Methanobacteriati</taxon>
        <taxon>Methanobacteriota</taxon>
        <taxon>Stenosarchaea group</taxon>
        <taxon>Methanomicrobia</taxon>
        <taxon>Methanomicrobiales</taxon>
        <taxon>Methanoregulaceae</taxon>
        <taxon>Methanoregula</taxon>
    </lineage>
</organism>
<sequence length="71" mass="8512" precursor="true">MDRQAKKYLSLLAFVLITFYSMMTNYWILWAVITLMIFTDNTLDSVKEWLDIRQDRYLEAMKNLQAPSVKD</sequence>
<dbReference type="InParanoid" id="L0HGL9"/>
<evidence type="ECO:0000313" key="3">
    <source>
        <dbReference type="Proteomes" id="UP000010824"/>
    </source>
</evidence>
<accession>L0HGL9</accession>
<keyword evidence="1" id="KW-0472">Membrane</keyword>
<evidence type="ECO:0000256" key="1">
    <source>
        <dbReference type="SAM" id="Phobius"/>
    </source>
</evidence>
<feature type="transmembrane region" description="Helical" evidence="1">
    <location>
        <begin position="12"/>
        <end position="38"/>
    </location>
</feature>
<name>L0HGL9_METFS</name>
<reference evidence="2 3" key="2">
    <citation type="journal article" date="2014" name="Genome Announc.">
        <title>Complete Genome Sequence of Methanoregula formicica SMSPT, a Mesophilic Hydrogenotrophic Methanogen Isolated from a Methanogenic Upflow Anaerobic Sludge Blanket Reactor.</title>
        <authorList>
            <person name="Yamamoto K."/>
            <person name="Tamaki H."/>
            <person name="Cadillo-Quiroz H."/>
            <person name="Imachi H."/>
            <person name="Kyrpides N."/>
            <person name="Woyke T."/>
            <person name="Goodwin L."/>
            <person name="Zinder S.H."/>
            <person name="Kamagata Y."/>
            <person name="Liu W.T."/>
        </authorList>
    </citation>
    <scope>NUCLEOTIDE SEQUENCE [LARGE SCALE GENOMIC DNA]</scope>
    <source>
        <strain evidence="3">DSM 22288 / NBRC 105244 / SMSP</strain>
    </source>
</reference>
<proteinExistence type="predicted"/>
<evidence type="ECO:0000313" key="2">
    <source>
        <dbReference type="EMBL" id="AGB02941.1"/>
    </source>
</evidence>
<dbReference type="AlphaFoldDB" id="L0HGL9"/>
<dbReference type="EMBL" id="CP003167">
    <property type="protein sequence ID" value="AGB02941.1"/>
    <property type="molecule type" value="Genomic_DNA"/>
</dbReference>
<dbReference type="STRING" id="593750.Metfor_1923"/>
<dbReference type="eggNOG" id="arCOG12693">
    <property type="taxonomic scope" value="Archaea"/>
</dbReference>
<dbReference type="KEGG" id="mfo:Metfor_1923"/>
<keyword evidence="1" id="KW-0812">Transmembrane</keyword>
<dbReference type="GeneID" id="14308312"/>
<dbReference type="RefSeq" id="WP_015285904.1">
    <property type="nucleotide sequence ID" value="NC_019943.1"/>
</dbReference>
<gene>
    <name evidence="2" type="ordered locus">Metfor_1923</name>
</gene>
<keyword evidence="3" id="KW-1185">Reference proteome</keyword>
<dbReference type="OrthoDB" id="382765at2157"/>
<keyword evidence="1" id="KW-1133">Transmembrane helix</keyword>
<reference evidence="3" key="1">
    <citation type="submission" date="2011-12" db="EMBL/GenBank/DDBJ databases">
        <title>Complete sequence of Methanoregula formicicum SMSP.</title>
        <authorList>
            <person name="Lucas S."/>
            <person name="Han J."/>
            <person name="Lapidus A."/>
            <person name="Cheng J.-F."/>
            <person name="Goodwin L."/>
            <person name="Pitluck S."/>
            <person name="Peters L."/>
            <person name="Ovchinnikova G."/>
            <person name="Teshima H."/>
            <person name="Detter J.C."/>
            <person name="Han C."/>
            <person name="Tapia R."/>
            <person name="Land M."/>
            <person name="Hauser L."/>
            <person name="Kyrpides N."/>
            <person name="Ivanova N."/>
            <person name="Pagani I."/>
            <person name="Imachi H."/>
            <person name="Tamaki H."/>
            <person name="Sekiguchi Y."/>
            <person name="Kamagata Y."/>
            <person name="Cadillo-Quiroz H."/>
            <person name="Zinder S."/>
            <person name="Liu W.-T."/>
            <person name="Woyke T."/>
        </authorList>
    </citation>
    <scope>NUCLEOTIDE SEQUENCE [LARGE SCALE GENOMIC DNA]</scope>
    <source>
        <strain evidence="3">DSM 22288 / NBRC 105244 / SMSP</strain>
    </source>
</reference>
<dbReference type="Proteomes" id="UP000010824">
    <property type="component" value="Chromosome"/>
</dbReference>
<dbReference type="HOGENOM" id="CLU_2730363_0_0_2"/>
<protein>
    <submittedName>
        <fullName evidence="2">Uncharacterized protein</fullName>
    </submittedName>
</protein>